<name>A0A811T900_9EURY</name>
<comment type="similarity">
    <text evidence="2">Belongs to the autoinducer-2 exporter (AI-2E) (TC 2.A.86) family.</text>
</comment>
<feature type="transmembrane region" description="Helical" evidence="6">
    <location>
        <begin position="62"/>
        <end position="87"/>
    </location>
</feature>
<accession>A0A811T900</accession>
<evidence type="ECO:0000256" key="6">
    <source>
        <dbReference type="SAM" id="Phobius"/>
    </source>
</evidence>
<evidence type="ECO:0000256" key="2">
    <source>
        <dbReference type="ARBA" id="ARBA00009773"/>
    </source>
</evidence>
<reference evidence="7" key="1">
    <citation type="submission" date="2020-10" db="EMBL/GenBank/DDBJ databases">
        <authorList>
            <person name="Hahn C.J."/>
            <person name="Laso-Perez R."/>
            <person name="Vulcano F."/>
            <person name="Vaziourakis K.-M."/>
            <person name="Stokke R."/>
            <person name="Steen I.H."/>
            <person name="Teske A."/>
            <person name="Boetius A."/>
            <person name="Liebeke M."/>
            <person name="Amann R."/>
            <person name="Knittel K."/>
        </authorList>
    </citation>
    <scope>NUCLEOTIDE SEQUENCE</scope>
    <source>
        <strain evidence="7">Gfbio:e3339647-f889-4370-9287-4fb5cb688e4c:AG392D22_GoMArc1</strain>
    </source>
</reference>
<feature type="transmembrane region" description="Helical" evidence="6">
    <location>
        <begin position="262"/>
        <end position="283"/>
    </location>
</feature>
<evidence type="ECO:0000256" key="3">
    <source>
        <dbReference type="ARBA" id="ARBA00022692"/>
    </source>
</evidence>
<proteinExistence type="inferred from homology"/>
<evidence type="ECO:0000256" key="1">
    <source>
        <dbReference type="ARBA" id="ARBA00004141"/>
    </source>
</evidence>
<dbReference type="Pfam" id="PF01594">
    <property type="entry name" value="AI-2E_transport"/>
    <property type="match status" value="1"/>
</dbReference>
<protein>
    <submittedName>
        <fullName evidence="7">AI-2E family transporter</fullName>
    </submittedName>
</protein>
<feature type="transmembrane region" description="Helical" evidence="6">
    <location>
        <begin position="147"/>
        <end position="169"/>
    </location>
</feature>
<dbReference type="PANTHER" id="PTHR21716">
    <property type="entry name" value="TRANSMEMBRANE PROTEIN"/>
    <property type="match status" value="1"/>
</dbReference>
<organism evidence="7 8">
    <name type="scientific">Candidatus Argoarchaeum ethanivorans</name>
    <dbReference type="NCBI Taxonomy" id="2608793"/>
    <lineage>
        <taxon>Archaea</taxon>
        <taxon>Methanobacteriati</taxon>
        <taxon>Methanobacteriota</taxon>
        <taxon>Stenosarchaea group</taxon>
        <taxon>Methanomicrobia</taxon>
        <taxon>Methanosarcinales</taxon>
        <taxon>Methanosarcinales incertae sedis</taxon>
        <taxon>GOM Arc I cluster</taxon>
        <taxon>Candidatus Argoarchaeum</taxon>
    </lineage>
</organism>
<dbReference type="AlphaFoldDB" id="A0A811T900"/>
<comment type="caution">
    <text evidence="7">The sequence shown here is derived from an EMBL/GenBank/DDBJ whole genome shotgun (WGS) entry which is preliminary data.</text>
</comment>
<dbReference type="PANTHER" id="PTHR21716:SF4">
    <property type="entry name" value="TRANSMEMBRANE PROTEIN 245"/>
    <property type="match status" value="1"/>
</dbReference>
<dbReference type="GO" id="GO:0016020">
    <property type="term" value="C:membrane"/>
    <property type="evidence" value="ECO:0007669"/>
    <property type="project" value="UniProtKB-SubCell"/>
</dbReference>
<keyword evidence="4 6" id="KW-1133">Transmembrane helix</keyword>
<dbReference type="Proteomes" id="UP000634805">
    <property type="component" value="Unassembled WGS sequence"/>
</dbReference>
<dbReference type="InterPro" id="IPR002549">
    <property type="entry name" value="AI-2E-like"/>
</dbReference>
<feature type="transmembrane region" description="Helical" evidence="6">
    <location>
        <begin position="17"/>
        <end position="50"/>
    </location>
</feature>
<feature type="transmembrane region" description="Helical" evidence="6">
    <location>
        <begin position="303"/>
        <end position="335"/>
    </location>
</feature>
<evidence type="ECO:0000256" key="4">
    <source>
        <dbReference type="ARBA" id="ARBA00022989"/>
    </source>
</evidence>
<evidence type="ECO:0000313" key="8">
    <source>
        <dbReference type="Proteomes" id="UP000634805"/>
    </source>
</evidence>
<feature type="transmembrane region" description="Helical" evidence="6">
    <location>
        <begin position="233"/>
        <end position="255"/>
    </location>
</feature>
<comment type="subcellular location">
    <subcellularLocation>
        <location evidence="1">Membrane</location>
        <topology evidence="1">Multi-pass membrane protein</topology>
    </subcellularLocation>
</comment>
<evidence type="ECO:0000313" key="7">
    <source>
        <dbReference type="EMBL" id="CAD6491285.1"/>
    </source>
</evidence>
<keyword evidence="3 6" id="KW-0812">Transmembrane</keyword>
<sequence length="349" mass="38396">MTSEDGLSIIIRYKTEIITVTAVFLLFLLFFFVLSPLLDGIVLGIVFAYVARPIKAVLNHRFKTGSAIIATSAITVPIFLILGLGLIEISNKIVWAVRNKDVLITELNTLSSRLDIPEVIYTQIHSVFINLSNTLIPALAQLPLFDYAKVIGLTTVNVVISVIVCFYLLRDSEEGINRFLDLIPSNRLDITKKFLAELDGILTAIYIGNAYTAIIVAVVSLFIFLFFGFSSVLALSALIFLAALIPLFTGWMILLPLAIYKYLLVGPVEAVMFFIVASIIIYGPPELIIRPYIIGKKSGIHPLLIILTFIGGGFVGGISGFFLAPMLLGALIAAYRVYIPWKKGYIQSD</sequence>
<gene>
    <name evidence="7" type="ORF">EMLJLAPB_00108</name>
</gene>
<dbReference type="EMBL" id="CAJHIS010000002">
    <property type="protein sequence ID" value="CAD6491285.1"/>
    <property type="molecule type" value="Genomic_DNA"/>
</dbReference>
<keyword evidence="5 6" id="KW-0472">Membrane</keyword>
<evidence type="ECO:0000256" key="5">
    <source>
        <dbReference type="ARBA" id="ARBA00023136"/>
    </source>
</evidence>
<feature type="transmembrane region" description="Helical" evidence="6">
    <location>
        <begin position="201"/>
        <end position="227"/>
    </location>
</feature>